<feature type="domain" description="Glutaredoxin" evidence="1">
    <location>
        <begin position="3"/>
        <end position="60"/>
    </location>
</feature>
<dbReference type="Proteomes" id="UP000077519">
    <property type="component" value="Unassembled WGS sequence"/>
</dbReference>
<keyword evidence="3" id="KW-1185">Reference proteome</keyword>
<dbReference type="PANTHER" id="PTHR34386">
    <property type="entry name" value="GLUTAREDOXIN"/>
    <property type="match status" value="1"/>
</dbReference>
<name>A0A177YFJ9_9NOCA</name>
<organism evidence="2 3">
    <name type="scientific">Rhodococcoides kyotonense</name>
    <dbReference type="NCBI Taxonomy" id="398843"/>
    <lineage>
        <taxon>Bacteria</taxon>
        <taxon>Bacillati</taxon>
        <taxon>Actinomycetota</taxon>
        <taxon>Actinomycetes</taxon>
        <taxon>Mycobacteriales</taxon>
        <taxon>Nocardiaceae</taxon>
        <taxon>Rhodococcoides</taxon>
    </lineage>
</organism>
<evidence type="ECO:0000313" key="3">
    <source>
        <dbReference type="Proteomes" id="UP000077519"/>
    </source>
</evidence>
<comment type="caution">
    <text evidence="2">The sequence shown here is derived from an EMBL/GenBank/DDBJ whole genome shotgun (WGS) entry which is preliminary data.</text>
</comment>
<protein>
    <submittedName>
        <fullName evidence="2">NrdH-redoxin</fullName>
    </submittedName>
</protein>
<accession>A0A177YFJ9</accession>
<dbReference type="Gene3D" id="3.40.30.10">
    <property type="entry name" value="Glutaredoxin"/>
    <property type="match status" value="1"/>
</dbReference>
<dbReference type="AlphaFoldDB" id="A0A177YFJ9"/>
<dbReference type="GO" id="GO:0009055">
    <property type="term" value="F:electron transfer activity"/>
    <property type="evidence" value="ECO:0007669"/>
    <property type="project" value="TreeGrafter"/>
</dbReference>
<sequence length="77" mass="8719">MSITVYTKPECNKCDQTKRRLNKHGIEYTTVDVTEDAAAREFVTDGLGYRQMPVVVVDENTHWSGFRIDALDRLAAA</sequence>
<dbReference type="InterPro" id="IPR036249">
    <property type="entry name" value="Thioredoxin-like_sf"/>
</dbReference>
<evidence type="ECO:0000313" key="2">
    <source>
        <dbReference type="EMBL" id="OAK53999.1"/>
    </source>
</evidence>
<evidence type="ECO:0000259" key="1">
    <source>
        <dbReference type="Pfam" id="PF00462"/>
    </source>
</evidence>
<dbReference type="Pfam" id="PF00462">
    <property type="entry name" value="Glutaredoxin"/>
    <property type="match status" value="1"/>
</dbReference>
<dbReference type="CDD" id="cd02976">
    <property type="entry name" value="NrdH"/>
    <property type="match status" value="1"/>
</dbReference>
<reference evidence="2 3" key="1">
    <citation type="submission" date="2016-03" db="EMBL/GenBank/DDBJ databases">
        <title>Genome sequence of Rhodococcus kyotonensis KB10.</title>
        <authorList>
            <person name="Jeong H."/>
            <person name="Hong C.E."/>
            <person name="Jo S.H."/>
            <person name="Park J.M."/>
        </authorList>
    </citation>
    <scope>NUCLEOTIDE SEQUENCE [LARGE SCALE GENOMIC DNA]</scope>
    <source>
        <strain evidence="2 3">KB10</strain>
    </source>
</reference>
<dbReference type="SUPFAM" id="SSF52833">
    <property type="entry name" value="Thioredoxin-like"/>
    <property type="match status" value="1"/>
</dbReference>
<dbReference type="InterPro" id="IPR002109">
    <property type="entry name" value="Glutaredoxin"/>
</dbReference>
<dbReference type="EMBL" id="LVHI01000013">
    <property type="protein sequence ID" value="OAK53999.1"/>
    <property type="molecule type" value="Genomic_DNA"/>
</dbReference>
<dbReference type="PANTHER" id="PTHR34386:SF1">
    <property type="entry name" value="GLUTAREDOXIN-LIKE PROTEIN NRDH"/>
    <property type="match status" value="1"/>
</dbReference>
<dbReference type="PROSITE" id="PS51354">
    <property type="entry name" value="GLUTAREDOXIN_2"/>
    <property type="match status" value="1"/>
</dbReference>
<dbReference type="InterPro" id="IPR051548">
    <property type="entry name" value="Grx-like_ET"/>
</dbReference>
<dbReference type="RefSeq" id="WP_068426321.1">
    <property type="nucleotide sequence ID" value="NZ_LVHI01000013.1"/>
</dbReference>
<dbReference type="GO" id="GO:0045454">
    <property type="term" value="P:cell redox homeostasis"/>
    <property type="evidence" value="ECO:0007669"/>
    <property type="project" value="TreeGrafter"/>
</dbReference>
<proteinExistence type="predicted"/>
<gene>
    <name evidence="2" type="ORF">A3K89_21060</name>
</gene>